<feature type="transmembrane region" description="Helical" evidence="6">
    <location>
        <begin position="194"/>
        <end position="213"/>
    </location>
</feature>
<feature type="transmembrane region" description="Helical" evidence="6">
    <location>
        <begin position="104"/>
        <end position="124"/>
    </location>
</feature>
<keyword evidence="4 6" id="KW-1133">Transmembrane helix</keyword>
<feature type="domain" description="Major facilitator superfamily (MFS) profile" evidence="7">
    <location>
        <begin position="9"/>
        <end position="447"/>
    </location>
</feature>
<keyword evidence="5 6" id="KW-0472">Membrane</keyword>
<feature type="transmembrane region" description="Helical" evidence="6">
    <location>
        <begin position="326"/>
        <end position="345"/>
    </location>
</feature>
<evidence type="ECO:0000256" key="4">
    <source>
        <dbReference type="ARBA" id="ARBA00022989"/>
    </source>
</evidence>
<dbReference type="PANTHER" id="PTHR42718">
    <property type="entry name" value="MAJOR FACILITATOR SUPERFAMILY MULTIDRUG TRANSPORTER MFSC"/>
    <property type="match status" value="1"/>
</dbReference>
<dbReference type="Gene3D" id="1.20.1250.20">
    <property type="entry name" value="MFS general substrate transporter like domains"/>
    <property type="match status" value="1"/>
</dbReference>
<evidence type="ECO:0000256" key="6">
    <source>
        <dbReference type="SAM" id="Phobius"/>
    </source>
</evidence>
<dbReference type="PANTHER" id="PTHR42718:SF24">
    <property type="entry name" value="MAJOR FACILITATOR SUPERFAMILY (MFS) PROFILE DOMAIN-CONTAINING PROTEIN"/>
    <property type="match status" value="1"/>
</dbReference>
<feature type="transmembrane region" description="Helical" evidence="6">
    <location>
        <begin position="259"/>
        <end position="280"/>
    </location>
</feature>
<dbReference type="PROSITE" id="PS50850">
    <property type="entry name" value="MFS"/>
    <property type="match status" value="1"/>
</dbReference>
<reference evidence="8 9" key="1">
    <citation type="submission" date="2022-03" db="EMBL/GenBank/DDBJ databases">
        <title>Draft genome sequence of Furfurilactobacillus curtus JCM 31185.</title>
        <authorList>
            <person name="Suzuki S."/>
            <person name="Endo A."/>
            <person name="Kajikawa A."/>
        </authorList>
    </citation>
    <scope>NUCLEOTIDE SEQUENCE [LARGE SCALE GENOMIC DNA]</scope>
    <source>
        <strain evidence="8 9">JCM 31185</strain>
    </source>
</reference>
<sequence>MTQRQRLLTATILLLTAFTALLNQTLMITALPIMATTLHVSLNLAQWLTAGYVLMIGLTTPLSANLAEKYTSRQLFLSIVAVFILGTIIGPLTTNFAVILLGRLIQAMAGGVLTTFVMTSMITIFPPERRGTVMGYVSLVISAGPAIGPSLSGLIMARFPWQFLFYLILPIMVLAFLVAWRWLPNYSEPHLVNIDTRSVISSMLGVGLMLTSMTVFGHHAGVAALMLLAGFIITWDFLRRQVRIKKPLLDVSLFKKPSFSLMILITMLIFAILMGTEALIPIYVENVVHSSSLMAGLVMLPGAVANAITAPLVGRYYDTHGVRGPLLWGLGILLISSLPFLMMTATTSLGWLAIVYVVRMIGVSMIMSITATEALKDLNPSQIGYGTAWTNALRQISGSAANTLLIMVSLIPSQLIIGYRLAMGVTLGAAVILTGVCLGYLRNYRTSEA</sequence>
<feature type="transmembrane region" description="Helical" evidence="6">
    <location>
        <begin position="219"/>
        <end position="238"/>
    </location>
</feature>
<proteinExistence type="predicted"/>
<accession>A0ABQ5JRT9</accession>
<evidence type="ECO:0000256" key="5">
    <source>
        <dbReference type="ARBA" id="ARBA00023136"/>
    </source>
</evidence>
<feature type="transmembrane region" description="Helical" evidence="6">
    <location>
        <begin position="45"/>
        <end position="63"/>
    </location>
</feature>
<evidence type="ECO:0000313" key="8">
    <source>
        <dbReference type="EMBL" id="GKT05502.1"/>
    </source>
</evidence>
<keyword evidence="9" id="KW-1185">Reference proteome</keyword>
<feature type="transmembrane region" description="Helical" evidence="6">
    <location>
        <begin position="392"/>
        <end position="411"/>
    </location>
</feature>
<dbReference type="SUPFAM" id="SSF103473">
    <property type="entry name" value="MFS general substrate transporter"/>
    <property type="match status" value="1"/>
</dbReference>
<dbReference type="EMBL" id="BQXO01000002">
    <property type="protein sequence ID" value="GKT05502.1"/>
    <property type="molecule type" value="Genomic_DNA"/>
</dbReference>
<evidence type="ECO:0000256" key="3">
    <source>
        <dbReference type="ARBA" id="ARBA00022692"/>
    </source>
</evidence>
<evidence type="ECO:0000313" key="9">
    <source>
        <dbReference type="Proteomes" id="UP001628078"/>
    </source>
</evidence>
<evidence type="ECO:0000256" key="2">
    <source>
        <dbReference type="ARBA" id="ARBA00022448"/>
    </source>
</evidence>
<feature type="transmembrane region" description="Helical" evidence="6">
    <location>
        <begin position="292"/>
        <end position="314"/>
    </location>
</feature>
<dbReference type="InterPro" id="IPR020846">
    <property type="entry name" value="MFS_dom"/>
</dbReference>
<protein>
    <submittedName>
        <fullName evidence="8">MFS transporter</fullName>
    </submittedName>
</protein>
<organism evidence="8 9">
    <name type="scientific">Furfurilactobacillus curtus</name>
    <dbReference type="NCBI Taxonomy" id="1746200"/>
    <lineage>
        <taxon>Bacteria</taxon>
        <taxon>Bacillati</taxon>
        <taxon>Bacillota</taxon>
        <taxon>Bacilli</taxon>
        <taxon>Lactobacillales</taxon>
        <taxon>Lactobacillaceae</taxon>
        <taxon>Furfurilactobacillus</taxon>
    </lineage>
</organism>
<dbReference type="RefSeq" id="WP_407882797.1">
    <property type="nucleotide sequence ID" value="NZ_BQXO01000002.1"/>
</dbReference>
<comment type="caution">
    <text evidence="8">The sequence shown here is derived from an EMBL/GenBank/DDBJ whole genome shotgun (WGS) entry which is preliminary data.</text>
</comment>
<dbReference type="InterPro" id="IPR011701">
    <property type="entry name" value="MFS"/>
</dbReference>
<dbReference type="Gene3D" id="1.20.1720.10">
    <property type="entry name" value="Multidrug resistance protein D"/>
    <property type="match status" value="1"/>
</dbReference>
<keyword evidence="3 6" id="KW-0812">Transmembrane</keyword>
<gene>
    <name evidence="8" type="ORF">JCM31185_07910</name>
</gene>
<evidence type="ECO:0000256" key="1">
    <source>
        <dbReference type="ARBA" id="ARBA00004651"/>
    </source>
</evidence>
<feature type="transmembrane region" description="Helical" evidence="6">
    <location>
        <begin position="417"/>
        <end position="441"/>
    </location>
</feature>
<dbReference type="PRINTS" id="PR01036">
    <property type="entry name" value="TCRTETB"/>
</dbReference>
<feature type="transmembrane region" description="Helical" evidence="6">
    <location>
        <begin position="136"/>
        <end position="157"/>
    </location>
</feature>
<comment type="subcellular location">
    <subcellularLocation>
        <location evidence="1">Cell membrane</location>
        <topology evidence="1">Multi-pass membrane protein</topology>
    </subcellularLocation>
</comment>
<feature type="transmembrane region" description="Helical" evidence="6">
    <location>
        <begin position="163"/>
        <end position="182"/>
    </location>
</feature>
<evidence type="ECO:0000259" key="7">
    <source>
        <dbReference type="PROSITE" id="PS50850"/>
    </source>
</evidence>
<name>A0ABQ5JRT9_9LACO</name>
<feature type="transmembrane region" description="Helical" evidence="6">
    <location>
        <begin position="75"/>
        <end position="98"/>
    </location>
</feature>
<dbReference type="Proteomes" id="UP001628078">
    <property type="component" value="Unassembled WGS sequence"/>
</dbReference>
<dbReference type="InterPro" id="IPR036259">
    <property type="entry name" value="MFS_trans_sf"/>
</dbReference>
<keyword evidence="2" id="KW-0813">Transport</keyword>
<dbReference type="Pfam" id="PF07690">
    <property type="entry name" value="MFS_1"/>
    <property type="match status" value="1"/>
</dbReference>
<feature type="transmembrane region" description="Helical" evidence="6">
    <location>
        <begin position="351"/>
        <end position="371"/>
    </location>
</feature>